<dbReference type="SUPFAM" id="SSF88713">
    <property type="entry name" value="Glycoside hydrolase/deacetylase"/>
    <property type="match status" value="1"/>
</dbReference>
<dbReference type="CDD" id="cd10970">
    <property type="entry name" value="CE4_DAC_u1_6s"/>
    <property type="match status" value="1"/>
</dbReference>
<keyword evidence="5" id="KW-1185">Reference proteome</keyword>
<evidence type="ECO:0000256" key="1">
    <source>
        <dbReference type="ARBA" id="ARBA00004613"/>
    </source>
</evidence>
<evidence type="ECO:0000313" key="4">
    <source>
        <dbReference type="EMBL" id="OCS87113.1"/>
    </source>
</evidence>
<dbReference type="EMBL" id="MASJ01000005">
    <property type="protein sequence ID" value="OCS87113.1"/>
    <property type="molecule type" value="Genomic_DNA"/>
</dbReference>
<dbReference type="GO" id="GO:0005975">
    <property type="term" value="P:carbohydrate metabolic process"/>
    <property type="evidence" value="ECO:0007669"/>
    <property type="project" value="InterPro"/>
</dbReference>
<proteinExistence type="predicted"/>
<evidence type="ECO:0000313" key="5">
    <source>
        <dbReference type="Proteomes" id="UP000093199"/>
    </source>
</evidence>
<name>A0A1C0YIZ0_9BACL</name>
<comment type="subcellular location">
    <subcellularLocation>
        <location evidence="1">Secreted</location>
    </subcellularLocation>
</comment>
<protein>
    <recommendedName>
        <fullName evidence="3">NodB homology domain-containing protein</fullName>
    </recommendedName>
</protein>
<keyword evidence="2" id="KW-0732">Signal</keyword>
<accession>A0A1C0YIZ0</accession>
<dbReference type="STRING" id="33978.A6M13_11600"/>
<evidence type="ECO:0000256" key="2">
    <source>
        <dbReference type="ARBA" id="ARBA00022729"/>
    </source>
</evidence>
<dbReference type="Pfam" id="PF01522">
    <property type="entry name" value="Polysacc_deac_1"/>
    <property type="match status" value="1"/>
</dbReference>
<dbReference type="Gene3D" id="3.20.20.370">
    <property type="entry name" value="Glycoside hydrolase/deacetylase"/>
    <property type="match status" value="1"/>
</dbReference>
<dbReference type="AlphaFoldDB" id="A0A1C0YIZ0"/>
<dbReference type="PANTHER" id="PTHR34216:SF3">
    <property type="entry name" value="POLY-BETA-1,6-N-ACETYL-D-GLUCOSAMINE N-DEACETYLASE"/>
    <property type="match status" value="1"/>
</dbReference>
<dbReference type="PROSITE" id="PS51677">
    <property type="entry name" value="NODB"/>
    <property type="match status" value="1"/>
</dbReference>
<dbReference type="InterPro" id="IPR011330">
    <property type="entry name" value="Glyco_hydro/deAcase_b/a-brl"/>
</dbReference>
<dbReference type="GO" id="GO:0016810">
    <property type="term" value="F:hydrolase activity, acting on carbon-nitrogen (but not peptide) bonds"/>
    <property type="evidence" value="ECO:0007669"/>
    <property type="project" value="InterPro"/>
</dbReference>
<dbReference type="GO" id="GO:0005576">
    <property type="term" value="C:extracellular region"/>
    <property type="evidence" value="ECO:0007669"/>
    <property type="project" value="UniProtKB-SubCell"/>
</dbReference>
<sequence length="263" mass="29768">MVFTTADALHVNIEFLPRVPAVTKEQYNGQALVTFSYDDGYMNWYSKALPYHSKYAMPGTFNINGSRIYGDDPHFMKASHVWVADSLGIEIGAHTQDHKALTTLTDEDIIYQVATNIAVLEDLGIPVHTLAASYSDYDERVYSIVSDYFEGVRVYDGVTNQAHNYDRYWLKAKAVKNYTTVEDIQGWIDEAIQERSWLIIMLHNVVDDPIEGCANGADECDELYDTSPQVLEGVMQYINAQGKDTLLPVNTYEGIQLVEAWEQ</sequence>
<dbReference type="Proteomes" id="UP000093199">
    <property type="component" value="Unassembled WGS sequence"/>
</dbReference>
<reference evidence="4 5" key="1">
    <citation type="submission" date="2016-07" db="EMBL/GenBank/DDBJ databases">
        <title>Caryophanon tenue genome sequencing.</title>
        <authorList>
            <person name="Verma A."/>
            <person name="Pal Y."/>
            <person name="Krishnamurthi S."/>
        </authorList>
    </citation>
    <scope>NUCLEOTIDE SEQUENCE [LARGE SCALE GENOMIC DNA]</scope>
    <source>
        <strain evidence="4 5">DSM 14152</strain>
    </source>
</reference>
<dbReference type="PANTHER" id="PTHR34216">
    <property type="match status" value="1"/>
</dbReference>
<evidence type="ECO:0000259" key="3">
    <source>
        <dbReference type="PROSITE" id="PS51677"/>
    </source>
</evidence>
<feature type="domain" description="NodB homology" evidence="3">
    <location>
        <begin position="31"/>
        <end position="263"/>
    </location>
</feature>
<dbReference type="InterPro" id="IPR002509">
    <property type="entry name" value="NODB_dom"/>
</dbReference>
<gene>
    <name evidence="4" type="ORF">A6M13_11600</name>
</gene>
<organism evidence="4 5">
    <name type="scientific">Caryophanon tenue</name>
    <dbReference type="NCBI Taxonomy" id="33978"/>
    <lineage>
        <taxon>Bacteria</taxon>
        <taxon>Bacillati</taxon>
        <taxon>Bacillota</taxon>
        <taxon>Bacilli</taxon>
        <taxon>Bacillales</taxon>
        <taxon>Caryophanaceae</taxon>
        <taxon>Caryophanon</taxon>
    </lineage>
</organism>
<comment type="caution">
    <text evidence="4">The sequence shown here is derived from an EMBL/GenBank/DDBJ whole genome shotgun (WGS) entry which is preliminary data.</text>
</comment>
<dbReference type="InterPro" id="IPR051398">
    <property type="entry name" value="Polysacch_Deacetylase"/>
</dbReference>